<sequence>MRNYIAAGLVALGASPAVAGGIERNPQSMNILFQQGRYVEVGATYGAPRVSGNAPGATGNIARNFFTGSISYKADINEQWSYAIILDQPFGADVMYPTGTAAILTGATGKISNTSLTGILRYKFGNGFSAHAGLRSSWTSGSVNLPAFAYTMSTNTDQAWGYLVGVAYEKPEIAMRVALTYQSAIKHSFRATETGPGAFPQASTRFTTKMPESLNLEFQTGVAEDTLVFGSVRYVKWKDFDITPPQFNMATGSSLVAYQKNSMTYTLGVGRRFNENWSGSLSLSHDTGNGNPTSNLGPTGKRTSIGVGASYTLDAMTISGGIQYTKLGSATTVPPIGGQFGKNSAIGAGIRVGFRF</sequence>
<comment type="caution">
    <text evidence="9">The sequence shown here is derived from an EMBL/GenBank/DDBJ whole genome shotgun (WGS) entry which is preliminary data.</text>
</comment>
<keyword evidence="4" id="KW-0812">Transmembrane</keyword>
<evidence type="ECO:0000256" key="5">
    <source>
        <dbReference type="ARBA" id="ARBA00022729"/>
    </source>
</evidence>
<keyword evidence="6" id="KW-0472">Membrane</keyword>
<dbReference type="PANTHER" id="PTHR35093">
    <property type="entry name" value="OUTER MEMBRANE PROTEIN NMB0088-RELATED"/>
    <property type="match status" value="1"/>
</dbReference>
<evidence type="ECO:0000256" key="8">
    <source>
        <dbReference type="SAM" id="SignalP"/>
    </source>
</evidence>
<evidence type="ECO:0000256" key="6">
    <source>
        <dbReference type="ARBA" id="ARBA00023136"/>
    </source>
</evidence>
<dbReference type="SUPFAM" id="SSF56935">
    <property type="entry name" value="Porins"/>
    <property type="match status" value="1"/>
</dbReference>
<evidence type="ECO:0000256" key="4">
    <source>
        <dbReference type="ARBA" id="ARBA00022692"/>
    </source>
</evidence>
<evidence type="ECO:0000256" key="7">
    <source>
        <dbReference type="ARBA" id="ARBA00023237"/>
    </source>
</evidence>
<comment type="subcellular location">
    <subcellularLocation>
        <location evidence="1">Cell outer membrane</location>
        <topology evidence="1">Multi-pass membrane protein</topology>
    </subcellularLocation>
</comment>
<dbReference type="InterPro" id="IPR005017">
    <property type="entry name" value="OMPP1/FadL/TodX"/>
</dbReference>
<evidence type="ECO:0000313" key="9">
    <source>
        <dbReference type="EMBL" id="MDD7972516.1"/>
    </source>
</evidence>
<feature type="chain" id="PRO_5045564609" evidence="8">
    <location>
        <begin position="20"/>
        <end position="356"/>
    </location>
</feature>
<evidence type="ECO:0000256" key="3">
    <source>
        <dbReference type="ARBA" id="ARBA00022452"/>
    </source>
</evidence>
<name>A0ABT5TBZ1_9RHOB</name>
<evidence type="ECO:0000256" key="2">
    <source>
        <dbReference type="ARBA" id="ARBA00008163"/>
    </source>
</evidence>
<dbReference type="EMBL" id="JAQZSM010000016">
    <property type="protein sequence ID" value="MDD7972516.1"/>
    <property type="molecule type" value="Genomic_DNA"/>
</dbReference>
<dbReference type="Proteomes" id="UP001431784">
    <property type="component" value="Unassembled WGS sequence"/>
</dbReference>
<keyword evidence="3" id="KW-1134">Transmembrane beta strand</keyword>
<dbReference type="Pfam" id="PF03349">
    <property type="entry name" value="Toluene_X"/>
    <property type="match status" value="1"/>
</dbReference>
<gene>
    <name evidence="9" type="ORF">PUT78_15560</name>
</gene>
<protein>
    <submittedName>
        <fullName evidence="9">Outer membrane protein transport protein</fullName>
    </submittedName>
</protein>
<keyword evidence="7" id="KW-0998">Cell outer membrane</keyword>
<proteinExistence type="inferred from homology"/>
<organism evidence="9 10">
    <name type="scientific">Roseinatronobacter alkalisoli</name>
    <dbReference type="NCBI Taxonomy" id="3028235"/>
    <lineage>
        <taxon>Bacteria</taxon>
        <taxon>Pseudomonadati</taxon>
        <taxon>Pseudomonadota</taxon>
        <taxon>Alphaproteobacteria</taxon>
        <taxon>Rhodobacterales</taxon>
        <taxon>Paracoccaceae</taxon>
        <taxon>Roseinatronobacter</taxon>
    </lineage>
</organism>
<dbReference type="PANTHER" id="PTHR35093:SF8">
    <property type="entry name" value="OUTER MEMBRANE PROTEIN NMB0088-RELATED"/>
    <property type="match status" value="1"/>
</dbReference>
<reference evidence="9" key="1">
    <citation type="submission" date="2023-02" db="EMBL/GenBank/DDBJ databases">
        <title>Description of Roseinatronobacter alkalisoli sp. nov., an alkaliphilic bacerium isolated from soda soil.</title>
        <authorList>
            <person name="Wei W."/>
        </authorList>
    </citation>
    <scope>NUCLEOTIDE SEQUENCE</scope>
    <source>
        <strain evidence="9">HJB301</strain>
    </source>
</reference>
<feature type="signal peptide" evidence="8">
    <location>
        <begin position="1"/>
        <end position="19"/>
    </location>
</feature>
<dbReference type="Gene3D" id="2.40.160.60">
    <property type="entry name" value="Outer membrane protein transport protein (OMPP1/FadL/TodX)"/>
    <property type="match status" value="1"/>
</dbReference>
<comment type="similarity">
    <text evidence="2">Belongs to the OmpP1/FadL family.</text>
</comment>
<accession>A0ABT5TBZ1</accession>
<keyword evidence="5 8" id="KW-0732">Signal</keyword>
<dbReference type="RefSeq" id="WP_274353192.1">
    <property type="nucleotide sequence ID" value="NZ_JAQZSM010000016.1"/>
</dbReference>
<keyword evidence="10" id="KW-1185">Reference proteome</keyword>
<evidence type="ECO:0000313" key="10">
    <source>
        <dbReference type="Proteomes" id="UP001431784"/>
    </source>
</evidence>
<evidence type="ECO:0000256" key="1">
    <source>
        <dbReference type="ARBA" id="ARBA00004571"/>
    </source>
</evidence>